<dbReference type="Proteomes" id="UP001234916">
    <property type="component" value="Chromosome"/>
</dbReference>
<dbReference type="InterPro" id="IPR005616">
    <property type="entry name" value="CcmH/CycL/Ccl2/NrfF_N"/>
</dbReference>
<keyword evidence="5" id="KW-0201">Cytochrome c-type biogenesis</keyword>
<dbReference type="CDD" id="cd16378">
    <property type="entry name" value="CcmH_N"/>
    <property type="match status" value="1"/>
</dbReference>
<keyword evidence="3 7" id="KW-0479">Metal-binding</keyword>
<comment type="similarity">
    <text evidence="1 7">Belongs to the CcmH/CycL/Ccl2/NrfF family.</text>
</comment>
<evidence type="ECO:0000256" key="4">
    <source>
        <dbReference type="ARBA" id="ARBA00022729"/>
    </source>
</evidence>
<evidence type="ECO:0000313" key="9">
    <source>
        <dbReference type="EMBL" id="WIM05158.1"/>
    </source>
</evidence>
<evidence type="ECO:0000256" key="2">
    <source>
        <dbReference type="ARBA" id="ARBA00022617"/>
    </source>
</evidence>
<accession>A0AA49IXM6</accession>
<keyword evidence="6 7" id="KW-0408">Iron</keyword>
<dbReference type="FunFam" id="1.10.8.640:FF:000001">
    <property type="entry name" value="Cytochrome c-type biogenesis protein"/>
    <property type="match status" value="1"/>
</dbReference>
<dbReference type="PANTHER" id="PTHR47870:SF1">
    <property type="entry name" value="CYTOCHROME C-TYPE BIOGENESIS PROTEIN CCMH"/>
    <property type="match status" value="1"/>
</dbReference>
<evidence type="ECO:0000256" key="5">
    <source>
        <dbReference type="ARBA" id="ARBA00022748"/>
    </source>
</evidence>
<gene>
    <name evidence="9" type="ORF">OHM77_10685</name>
</gene>
<evidence type="ECO:0000259" key="8">
    <source>
        <dbReference type="Pfam" id="PF03918"/>
    </source>
</evidence>
<dbReference type="GO" id="GO:0017004">
    <property type="term" value="P:cytochrome complex assembly"/>
    <property type="evidence" value="ECO:0007669"/>
    <property type="project" value="UniProtKB-KW"/>
</dbReference>
<reference evidence="9" key="1">
    <citation type="journal article" date="2023" name="Nat. Microbiol.">
        <title>Enrichment and characterization of a nitric oxide-reducing microbial community in a continuous bioreactor.</title>
        <authorList>
            <person name="Garrido-Amador P."/>
            <person name="Stortenbeker N."/>
            <person name="Wessels H.J.C.T."/>
            <person name="Speth D.R."/>
            <person name="Garcia-Heredia I."/>
            <person name="Kartal B."/>
        </authorList>
    </citation>
    <scope>NUCLEOTIDE SEQUENCE</scope>
    <source>
        <strain evidence="9">MAG1</strain>
    </source>
</reference>
<proteinExistence type="inferred from homology"/>
<evidence type="ECO:0000256" key="3">
    <source>
        <dbReference type="ARBA" id="ARBA00022723"/>
    </source>
</evidence>
<keyword evidence="7" id="KW-0812">Transmembrane</keyword>
<feature type="transmembrane region" description="Helical" evidence="7">
    <location>
        <begin position="103"/>
        <end position="124"/>
    </location>
</feature>
<keyword evidence="2 7" id="KW-0349">Heme</keyword>
<dbReference type="KEGG" id="npv:OHM77_10685"/>
<protein>
    <recommendedName>
        <fullName evidence="7">Cytochrome c-type biogenesis protein</fullName>
    </recommendedName>
</protein>
<feature type="chain" id="PRO_5041485336" description="Cytochrome c-type biogenesis protein" evidence="7">
    <location>
        <begin position="20"/>
        <end position="152"/>
    </location>
</feature>
<keyword evidence="4 7" id="KW-0732">Signal</keyword>
<keyword evidence="7" id="KW-0472">Membrane</keyword>
<dbReference type="Pfam" id="PF03918">
    <property type="entry name" value="CcmH"/>
    <property type="match status" value="1"/>
</dbReference>
<dbReference type="Gene3D" id="1.10.8.640">
    <property type="entry name" value="Cytochrome C biogenesis protein"/>
    <property type="match status" value="1"/>
</dbReference>
<dbReference type="InterPro" id="IPR038297">
    <property type="entry name" value="CcmH/CycL/NrfF/Ccl2_sf"/>
</dbReference>
<feature type="domain" description="CcmH/CycL/Ccl2/NrfF N-terminal" evidence="8">
    <location>
        <begin position="8"/>
        <end position="148"/>
    </location>
</feature>
<evidence type="ECO:0000256" key="6">
    <source>
        <dbReference type="ARBA" id="ARBA00023004"/>
    </source>
</evidence>
<organism evidence="9">
    <name type="scientific">Candidatus Nitricoxidivorans perseverans</name>
    <dbReference type="NCBI Taxonomy" id="2975601"/>
    <lineage>
        <taxon>Bacteria</taxon>
        <taxon>Pseudomonadati</taxon>
        <taxon>Pseudomonadota</taxon>
        <taxon>Betaproteobacteria</taxon>
        <taxon>Nitrosomonadales</taxon>
        <taxon>Sterolibacteriaceae</taxon>
        <taxon>Candidatus Nitricoxidivorans</taxon>
    </lineage>
</organism>
<dbReference type="InterPro" id="IPR051263">
    <property type="entry name" value="C-type_cytochrome_biogenesis"/>
</dbReference>
<feature type="signal peptide" evidence="7">
    <location>
        <begin position="1"/>
        <end position="19"/>
    </location>
</feature>
<evidence type="ECO:0000256" key="1">
    <source>
        <dbReference type="ARBA" id="ARBA00010342"/>
    </source>
</evidence>
<dbReference type="EMBL" id="CP107246">
    <property type="protein sequence ID" value="WIM05158.1"/>
    <property type="molecule type" value="Genomic_DNA"/>
</dbReference>
<sequence length="152" mass="16749">MIRVLALLLALFISGIPLAKEAAPLAEDEAIEKRLTAIAEELRCLVCQNESLAGSRADLAQDLRREVRTLMKEGKTDAEVKDFLVSRYGDFVLYRPPVKPTTWLLWAGPFLLLAAGIATLIAYLRRRASRVTGVALSEEEAKRAEALLGDGR</sequence>
<dbReference type="AlphaFoldDB" id="A0AA49IXM6"/>
<comment type="function">
    <text evidence="7">Possible subunit of a heme lyase.</text>
</comment>
<dbReference type="PANTHER" id="PTHR47870">
    <property type="entry name" value="CYTOCHROME C-TYPE BIOGENESIS PROTEIN CCMH"/>
    <property type="match status" value="1"/>
</dbReference>
<keyword evidence="7" id="KW-1133">Transmembrane helix</keyword>
<evidence type="ECO:0000256" key="7">
    <source>
        <dbReference type="RuleBase" id="RU364112"/>
    </source>
</evidence>
<dbReference type="GO" id="GO:0046872">
    <property type="term" value="F:metal ion binding"/>
    <property type="evidence" value="ECO:0007669"/>
    <property type="project" value="UniProtKB-KW"/>
</dbReference>
<dbReference type="GO" id="GO:0005886">
    <property type="term" value="C:plasma membrane"/>
    <property type="evidence" value="ECO:0007669"/>
    <property type="project" value="TreeGrafter"/>
</dbReference>
<name>A0AA49IXM6_9PROT</name>